<evidence type="ECO:0000313" key="1">
    <source>
        <dbReference type="EMBL" id="CAK9133311.1"/>
    </source>
</evidence>
<protein>
    <submittedName>
        <fullName evidence="1">Uncharacterized protein</fullName>
    </submittedName>
</protein>
<name>A0ABC8QL06_9AQUA</name>
<reference evidence="1 2" key="1">
    <citation type="submission" date="2024-02" db="EMBL/GenBank/DDBJ databases">
        <authorList>
            <person name="Vignale AGUSTIN F."/>
            <person name="Sosa J E."/>
            <person name="Modenutti C."/>
        </authorList>
    </citation>
    <scope>NUCLEOTIDE SEQUENCE [LARGE SCALE GENOMIC DNA]</scope>
</reference>
<comment type="caution">
    <text evidence="1">The sequence shown here is derived from an EMBL/GenBank/DDBJ whole genome shotgun (WGS) entry which is preliminary data.</text>
</comment>
<feature type="non-terminal residue" evidence="1">
    <location>
        <position position="1"/>
    </location>
</feature>
<organism evidence="1 2">
    <name type="scientific">Ilex paraguariensis</name>
    <name type="common">yerba mate</name>
    <dbReference type="NCBI Taxonomy" id="185542"/>
    <lineage>
        <taxon>Eukaryota</taxon>
        <taxon>Viridiplantae</taxon>
        <taxon>Streptophyta</taxon>
        <taxon>Embryophyta</taxon>
        <taxon>Tracheophyta</taxon>
        <taxon>Spermatophyta</taxon>
        <taxon>Magnoliopsida</taxon>
        <taxon>eudicotyledons</taxon>
        <taxon>Gunneridae</taxon>
        <taxon>Pentapetalae</taxon>
        <taxon>asterids</taxon>
        <taxon>campanulids</taxon>
        <taxon>Aquifoliales</taxon>
        <taxon>Aquifoliaceae</taxon>
        <taxon>Ilex</taxon>
    </lineage>
</organism>
<keyword evidence="2" id="KW-1185">Reference proteome</keyword>
<sequence length="59" mass="6372">KITLGKTSQSFSTTLGDASELKTGSMKVIHKSASANNDGFFMRPQDISSKGFKCFLVLD</sequence>
<dbReference type="Proteomes" id="UP001642360">
    <property type="component" value="Unassembled WGS sequence"/>
</dbReference>
<dbReference type="AlphaFoldDB" id="A0ABC8QL06"/>
<evidence type="ECO:0000313" key="2">
    <source>
        <dbReference type="Proteomes" id="UP001642360"/>
    </source>
</evidence>
<dbReference type="EMBL" id="CAUOFW020000002">
    <property type="protein sequence ID" value="CAK9133311.1"/>
    <property type="molecule type" value="Genomic_DNA"/>
</dbReference>
<gene>
    <name evidence="1" type="ORF">ILEXP_LOCUS210</name>
</gene>
<accession>A0ABC8QL06</accession>
<proteinExistence type="predicted"/>